<evidence type="ECO:0000313" key="2">
    <source>
        <dbReference type="Proteomes" id="UP000660668"/>
    </source>
</evidence>
<evidence type="ECO:0000313" key="1">
    <source>
        <dbReference type="EMBL" id="MBF4770505.1"/>
    </source>
</evidence>
<dbReference type="EMBL" id="JADKPO010000056">
    <property type="protein sequence ID" value="MBF4770505.1"/>
    <property type="molecule type" value="Genomic_DNA"/>
</dbReference>
<keyword evidence="2" id="KW-1185">Reference proteome</keyword>
<dbReference type="Proteomes" id="UP000660668">
    <property type="component" value="Unassembled WGS sequence"/>
</dbReference>
<gene>
    <name evidence="1" type="ORF">ISU10_22255</name>
</gene>
<name>A0A930YRC9_9ACTN</name>
<protein>
    <submittedName>
        <fullName evidence="1">Uncharacterized protein</fullName>
    </submittedName>
</protein>
<accession>A0A930YRC9</accession>
<sequence length="249" mass="26448">MVGVALTTVRVLLVESLGRGSADIWWVGNGSYGQCSPDAALDATAPVEYQPVGNADFPLPDPAPADQESSVDIWLTGPLTEKTRRCIENGPDTTITQQCIESDPEVSVVETADATFGFTAFVHSAPLVVEDPFGQGFEALANVGGVEYQFHTGIASAPGATELATYLEPSDHPRLILLALKHGREGASLLVDGEPATFPTDLGPGSPWSYGREQYVERALLPPGAHTLTVDLRQGVQAMVLVYEAESQE</sequence>
<comment type="caution">
    <text evidence="1">The sequence shown here is derived from an EMBL/GenBank/DDBJ whole genome shotgun (WGS) entry which is preliminary data.</text>
</comment>
<dbReference type="RefSeq" id="WP_194698649.1">
    <property type="nucleotide sequence ID" value="NZ_JADKPO010000056.1"/>
</dbReference>
<dbReference type="AlphaFoldDB" id="A0A930YRC9"/>
<organism evidence="1 2">
    <name type="scientific">Nocardioides agariphilus</name>
    <dbReference type="NCBI Taxonomy" id="433664"/>
    <lineage>
        <taxon>Bacteria</taxon>
        <taxon>Bacillati</taxon>
        <taxon>Actinomycetota</taxon>
        <taxon>Actinomycetes</taxon>
        <taxon>Propionibacteriales</taxon>
        <taxon>Nocardioidaceae</taxon>
        <taxon>Nocardioides</taxon>
    </lineage>
</organism>
<reference evidence="1" key="1">
    <citation type="submission" date="2020-11" db="EMBL/GenBank/DDBJ databases">
        <title>Nocardioides cynanchi sp. nov., isolated from soil of rhizosphere of Cynanchum wilfordii.</title>
        <authorList>
            <person name="Lee J.-S."/>
            <person name="Suh M.K."/>
            <person name="Kim J.-S."/>
        </authorList>
    </citation>
    <scope>NUCLEOTIDE SEQUENCE</scope>
    <source>
        <strain evidence="1">KCTC 19276</strain>
    </source>
</reference>
<proteinExistence type="predicted"/>